<dbReference type="Proteomes" id="UP000008524">
    <property type="component" value="Chromosome 3"/>
</dbReference>
<evidence type="ECO:0000313" key="6">
    <source>
        <dbReference type="EMBL" id="AAX80706.1"/>
    </source>
</evidence>
<dbReference type="eggNOG" id="KOG0234">
    <property type="taxonomic scope" value="Eukaryota"/>
</dbReference>
<dbReference type="GO" id="GO:0005524">
    <property type="term" value="F:ATP binding"/>
    <property type="evidence" value="ECO:0007669"/>
    <property type="project" value="UniProtKB-KW"/>
</dbReference>
<dbReference type="GO" id="GO:0003873">
    <property type="term" value="F:6-phosphofructo-2-kinase activity"/>
    <property type="evidence" value="ECO:0000318"/>
    <property type="project" value="GO_Central"/>
</dbReference>
<evidence type="ECO:0000256" key="3">
    <source>
        <dbReference type="PROSITE-ProRule" id="PRU00023"/>
    </source>
</evidence>
<dbReference type="GO" id="GO:0006003">
    <property type="term" value="P:fructose 2,6-bisphosphate metabolic process"/>
    <property type="evidence" value="ECO:0000318"/>
    <property type="project" value="GO_Central"/>
</dbReference>
<dbReference type="PANTHER" id="PTHR10606">
    <property type="entry name" value="6-PHOSPHOFRUCTO-2-KINASE/FRUCTOSE-2,6-BISPHOSPHATASE"/>
    <property type="match status" value="1"/>
</dbReference>
<dbReference type="Pfam" id="PF01591">
    <property type="entry name" value="6PF2K"/>
    <property type="match status" value="1"/>
</dbReference>
<evidence type="ECO:0000313" key="7">
    <source>
        <dbReference type="EMBL" id="AAZ10305.1"/>
    </source>
</evidence>
<dbReference type="EMBL" id="CP000066">
    <property type="protein sequence ID" value="AAZ10305.1"/>
    <property type="molecule type" value="Genomic_DNA"/>
</dbReference>
<feature type="compositionally biased region" description="Low complexity" evidence="4">
    <location>
        <begin position="18"/>
        <end position="28"/>
    </location>
</feature>
<dbReference type="OMA" id="SFGADIM"/>
<gene>
    <name evidence="7" type="primary">Tb03.48O8.70</name>
    <name evidence="6" type="ORF">Tb927.3.2710</name>
</gene>
<dbReference type="GeneID" id="3656208"/>
<dbReference type="AlphaFoldDB" id="Q582Y3"/>
<dbReference type="Gene3D" id="1.25.40.20">
    <property type="entry name" value="Ankyrin repeat-containing domain"/>
    <property type="match status" value="1"/>
</dbReference>
<dbReference type="EMBL" id="AC091330">
    <property type="protein sequence ID" value="AAX80706.1"/>
    <property type="molecule type" value="Genomic_DNA"/>
</dbReference>
<dbReference type="SMART" id="SM00248">
    <property type="entry name" value="ANK"/>
    <property type="match status" value="2"/>
</dbReference>
<dbReference type="InterPro" id="IPR029033">
    <property type="entry name" value="His_PPase_superfam"/>
</dbReference>
<organism evidence="6 8">
    <name type="scientific">Trypanosoma brucei brucei (strain 927/4 GUTat10.1)</name>
    <dbReference type="NCBI Taxonomy" id="185431"/>
    <lineage>
        <taxon>Eukaryota</taxon>
        <taxon>Discoba</taxon>
        <taxon>Euglenozoa</taxon>
        <taxon>Kinetoplastea</taxon>
        <taxon>Metakinetoplastina</taxon>
        <taxon>Trypanosomatida</taxon>
        <taxon>Trypanosomatidae</taxon>
        <taxon>Trypanosoma</taxon>
    </lineage>
</organism>
<reference evidence="7 8" key="3">
    <citation type="journal article" date="2005" name="Science">
        <title>The genome of the African trypanosome Trypanosoma brucei.</title>
        <authorList>
            <person name="Berriman M."/>
            <person name="Ghedin E."/>
            <person name="Hertz-Fowler C."/>
            <person name="Blandin G."/>
            <person name="Renauld H."/>
            <person name="Bartholomeu D.C."/>
            <person name="Lennard N.J."/>
            <person name="Caler E."/>
            <person name="Hamlin N.E."/>
            <person name="Haas B."/>
            <person name="Bohme U."/>
            <person name="Hannick L."/>
            <person name="Aslett M.A."/>
            <person name="Shallom J."/>
            <person name="Marcello L."/>
            <person name="Hou L."/>
            <person name="Wickstead B."/>
            <person name="Alsmark U.C."/>
            <person name="Arrowsmith C."/>
            <person name="Atkin R.J."/>
            <person name="Barron A.J."/>
            <person name="Bringaud F."/>
            <person name="Brooks K."/>
            <person name="Carrington M."/>
            <person name="Cherevach I."/>
            <person name="Chillingworth T.J."/>
            <person name="Churcher C."/>
            <person name="Clark L.N."/>
            <person name="Corton C.H."/>
            <person name="Cronin A."/>
            <person name="Davies R.M."/>
            <person name="Doggett J."/>
            <person name="Djikeng A."/>
            <person name="Feldblyum T."/>
            <person name="Field M.C."/>
            <person name="Fraser A."/>
            <person name="Goodhead I."/>
            <person name="Hance Z."/>
            <person name="Harper D."/>
            <person name="Harris B.R."/>
            <person name="Hauser H."/>
            <person name="Hostetler J."/>
            <person name="Ivens A."/>
            <person name="Jagels K."/>
            <person name="Johnson D."/>
            <person name="Johnson J."/>
            <person name="Jones K."/>
            <person name="Kerhornou A.X."/>
            <person name="Koo H."/>
            <person name="Larke N."/>
            <person name="Landfear S."/>
            <person name="Larkin C."/>
            <person name="Leech V."/>
            <person name="Line A."/>
            <person name="Lord A."/>
            <person name="Macleod A."/>
            <person name="Mooney P.J."/>
            <person name="Moule S."/>
            <person name="Martin D.M."/>
            <person name="Morgan G.W."/>
            <person name="Mungall K."/>
            <person name="Norbertczak H."/>
            <person name="Ormond D."/>
            <person name="Pai G."/>
            <person name="Peacock C.S."/>
            <person name="Peterson J."/>
            <person name="Quail M.A."/>
            <person name="Rabbinowitsch E."/>
            <person name="Rajandream M.A."/>
            <person name="Reitter C."/>
            <person name="Salzberg S.L."/>
            <person name="Sanders M."/>
            <person name="Schobel S."/>
            <person name="Sharp S."/>
            <person name="Simmonds M."/>
            <person name="Simpson A.J."/>
            <person name="Tallon L."/>
            <person name="Turner C.M."/>
            <person name="Tait A."/>
            <person name="Tivey A.R."/>
            <person name="Van Aken S."/>
            <person name="Walker D."/>
            <person name="Wanless D."/>
            <person name="Wang S."/>
            <person name="White B."/>
            <person name="White O."/>
            <person name="Whitehead S."/>
            <person name="Woodward J."/>
            <person name="Wortman J."/>
            <person name="Adams M.D."/>
            <person name="Embley T.M."/>
            <person name="Gull K."/>
            <person name="Ullu E."/>
            <person name="Barry J.D."/>
            <person name="Fairlamb A.H."/>
            <person name="Opperdoes F."/>
            <person name="Barrell B.G."/>
            <person name="Donelson J.E."/>
            <person name="Hall N."/>
            <person name="Fraser C.M."/>
            <person name="Melville S.E."/>
            <person name="El-Sayed N.M."/>
        </authorList>
    </citation>
    <scope>NUCLEOTIDE SEQUENCE [LARGE SCALE GENOMIC DNA]</scope>
    <source>
        <strain evidence="7 8">927/4 GUTat10.1</strain>
    </source>
</reference>
<dbReference type="VEuPathDB" id="TriTrypDB:Tb927.3.2710"/>
<dbReference type="InParanoid" id="Q582Y3"/>
<dbReference type="GO" id="GO:0006000">
    <property type="term" value="P:fructose metabolic process"/>
    <property type="evidence" value="ECO:0007669"/>
    <property type="project" value="InterPro"/>
</dbReference>
<reference evidence="7" key="5">
    <citation type="submission" date="2005-04" db="EMBL/GenBank/DDBJ databases">
        <title>Sequencing, closure, and annotation of Trypanosoma brucei chromosomes 2 through 8.</title>
        <authorList>
            <person name="Ghedin E."/>
            <person name="Blandin G."/>
            <person name="Bartholomeu D."/>
            <person name="Caler E."/>
            <person name="Haas B."/>
            <person name="Hannick L."/>
            <person name="Shallom J."/>
            <person name="Hou L."/>
            <person name="Djikeng A."/>
            <person name="Feldblyum T."/>
            <person name="Hostetler J."/>
            <person name="Johnson J."/>
            <person name="Jones K."/>
            <person name="Koo H.L."/>
            <person name="Larkin C."/>
            <person name="Pai G."/>
            <person name="Peterson J."/>
            <person name="Khalak H.G."/>
            <person name="Salzberg S."/>
            <person name="Simpson A.J."/>
            <person name="Tallon L."/>
            <person name="Van Aken S."/>
            <person name="Wanless D."/>
            <person name="White O."/>
            <person name="Wortman J."/>
            <person name="Fraser C.M."/>
            <person name="El-Sayed N.M.A."/>
        </authorList>
    </citation>
    <scope>NUCLEOTIDE SEQUENCE</scope>
    <source>
        <strain evidence="7">927/4 GUTat10.1</strain>
    </source>
</reference>
<dbReference type="SUPFAM" id="SSF53254">
    <property type="entry name" value="Phosphoglycerate mutase-like"/>
    <property type="match status" value="1"/>
</dbReference>
<evidence type="ECO:0000313" key="8">
    <source>
        <dbReference type="Proteomes" id="UP000008524"/>
    </source>
</evidence>
<dbReference type="PaxDb" id="5691-AAZ10305"/>
<accession>D6XDH8</accession>
<dbReference type="KEGG" id="tbr:Tb927.3.2710"/>
<reference evidence="6" key="1">
    <citation type="submission" date="2002-04" db="EMBL/GenBank/DDBJ databases">
        <authorList>
            <person name="El-Sayed N.M."/>
            <person name="Khalak H."/>
            <person name="Adams M.D."/>
        </authorList>
    </citation>
    <scope>NUCLEOTIDE SEQUENCE</scope>
    <source>
        <strain evidence="6">GUTat10.1</strain>
    </source>
</reference>
<protein>
    <submittedName>
        <fullName evidence="6">6-phosphofructo-2-kinase/fructose-2, 6-biphosphatase, putative</fullName>
        <ecNumber evidence="6">2.7.1.105</ecNumber>
    </submittedName>
</protein>
<dbReference type="InterPro" id="IPR013079">
    <property type="entry name" value="6Phosfructo_kin"/>
</dbReference>
<name>Q582Y3_TRYB2</name>
<accession>Q582Y3</accession>
<dbReference type="Gene3D" id="3.40.50.300">
    <property type="entry name" value="P-loop containing nucleotide triphosphate hydrolases"/>
    <property type="match status" value="1"/>
</dbReference>
<feature type="region of interest" description="Disordered" evidence="4">
    <location>
        <begin position="18"/>
        <end position="95"/>
    </location>
</feature>
<evidence type="ECO:0000256" key="1">
    <source>
        <dbReference type="ARBA" id="ARBA00022741"/>
    </source>
</evidence>
<keyword evidence="2" id="KW-0067">ATP-binding</keyword>
<dbReference type="FunFam" id="3.40.50.300:FF:000644">
    <property type="entry name" value="GpmB, Fructose-2,6-bisphosphatase"/>
    <property type="match status" value="1"/>
</dbReference>
<dbReference type="InterPro" id="IPR002110">
    <property type="entry name" value="Ankyrin_rpt"/>
</dbReference>
<evidence type="ECO:0000259" key="5">
    <source>
        <dbReference type="Pfam" id="PF01591"/>
    </source>
</evidence>
<reference evidence="7" key="2">
    <citation type="journal article" date="2005" name="Science">
        <title>Comparative genomics of trypanosomatid parasitic protozoa.</title>
        <authorList>
            <person name="El-Sayed N.M."/>
            <person name="Myler P.J."/>
            <person name="Blandin G."/>
            <person name="Berriman M."/>
            <person name="Crabtree J."/>
            <person name="Aggarwal G."/>
            <person name="Caler E."/>
            <person name="Renauld H."/>
            <person name="Worthey E.A."/>
            <person name="Hertz-Fowler C."/>
            <person name="Ghedin E."/>
            <person name="Peacock C."/>
            <person name="Bartholomeu D.C."/>
            <person name="Haas B.J."/>
            <person name="Tran A.N."/>
            <person name="Wortman J.R."/>
            <person name="Alsmark U.C."/>
            <person name="Angiuoli S."/>
            <person name="Anupama A."/>
            <person name="Badger J."/>
            <person name="Bringaud F."/>
            <person name="Cadag E."/>
            <person name="Carlton J.M."/>
            <person name="Cerqueira G.C."/>
            <person name="Creasy T."/>
            <person name="Delcher A.L."/>
            <person name="Djikeng A."/>
            <person name="Embley T.M."/>
            <person name="Hauser C."/>
            <person name="Ivens A.C."/>
            <person name="Kummerfeld S.K."/>
            <person name="Pereira-Leal J.B."/>
            <person name="Nilsson D."/>
            <person name="Peterson J."/>
            <person name="Salzberg S.L."/>
            <person name="Shallom J."/>
            <person name="Silva J.C."/>
            <person name="Sundaram J."/>
            <person name="Westenberger S."/>
            <person name="White O."/>
            <person name="Melville S.E."/>
            <person name="Donelson J.E."/>
            <person name="Andersson B."/>
            <person name="Stuart K.D."/>
            <person name="Hall N."/>
        </authorList>
    </citation>
    <scope>NUCLEOTIDE SEQUENCE</scope>
    <source>
        <strain evidence="7">927/4 GUTat10.1</strain>
    </source>
</reference>
<keyword evidence="3" id="KW-0040">ANK repeat</keyword>
<evidence type="ECO:0000256" key="2">
    <source>
        <dbReference type="ARBA" id="ARBA00022840"/>
    </source>
</evidence>
<dbReference type="PROSITE" id="PS50088">
    <property type="entry name" value="ANK_REPEAT"/>
    <property type="match status" value="1"/>
</dbReference>
<evidence type="ECO:0000256" key="4">
    <source>
        <dbReference type="SAM" id="MobiDB-lite"/>
    </source>
</evidence>
<dbReference type="InterPro" id="IPR036770">
    <property type="entry name" value="Ankyrin_rpt-contain_sf"/>
</dbReference>
<dbReference type="InterPro" id="IPR003094">
    <property type="entry name" value="6Pfruct_kin"/>
</dbReference>
<dbReference type="RefSeq" id="XP_843864.1">
    <property type="nucleotide sequence ID" value="XM_838771.1"/>
</dbReference>
<feature type="domain" description="6-phosphofructo-2-kinase" evidence="5">
    <location>
        <begin position="512"/>
        <end position="732"/>
    </location>
</feature>
<dbReference type="PRINTS" id="PR00991">
    <property type="entry name" value="6PFRUCTKNASE"/>
</dbReference>
<dbReference type="OrthoDB" id="267323at2759"/>
<reference evidence="6" key="4">
    <citation type="submission" date="2005-04" db="EMBL/GenBank/DDBJ databases">
        <title>.</title>
        <authorList>
            <person name="Ghedin E."/>
            <person name="Blandin G."/>
            <person name="Bartholomeu D."/>
            <person name="Caler E."/>
            <person name="Haas B."/>
            <person name="Hannick L."/>
            <person name="Shallom J."/>
            <person name="Hou L."/>
            <person name="Djikeng A."/>
            <person name="Feldblyum T."/>
            <person name="Hostetler J."/>
            <person name="Johnson J."/>
            <person name="Jones K."/>
            <person name="Koo H.L."/>
            <person name="Larkin C."/>
            <person name="Pai G."/>
            <person name="Peterson J."/>
            <person name="Khalak H.G."/>
            <person name="Salzberg S."/>
            <person name="Simpson A.J."/>
            <person name="Tallon L."/>
            <person name="Van Aken S."/>
            <person name="Wanless D."/>
            <person name="White O."/>
            <person name="Wortman J."/>
            <person name="Fraser C.M."/>
            <person name="El-Sayed N.M.A."/>
        </authorList>
    </citation>
    <scope>NUCLEOTIDE SEQUENCE</scope>
    <source>
        <strain evidence="6">GUTat10.1</strain>
    </source>
</reference>
<sequence>MNPQNHVCCALSEKLLETTSKTATTATKIGGRGGEEGNEAAADSTDEGRRPPCEVISVTPGRRGKEEEVDAAEGRGGPMGVDVRRNPPSSQDSNEQEWVHIYGASPSHRSPSLRSSSHASPFLASGAASSVGGCGVSEFGASLLGNLGHATSGDSDGVSVASSQQLGMCKRGRFMSLPLESCVRNVGRGLRSKGEVLLPIDKMPHHSRCLSCPEEDMCKFDERRASPSCCHKRKGLLLPQLSIPDPNDPLAAREKCRNALIAELQRRKGFLQVQLGWLQREVSAWNIFALVRACNSSELHYLLERKLVDVNQRDYNGCTPLHVAALGGNESVVRVLISFGADITAIDNTGRTPLDWAAENRHSGVCRLLVAVTKHAQMKKEQRHHHVHSSRGNGSISPNYHGTPTCGAAATEGPSCGGNSPAMPSISLPSCKKGSASQSTVKDTKGTRGWGSKAPLAVSPGDSVLFSALPPDMVAQYRARDCLNRVRDQGAEGRLPNAVDDIANMSSSYTTVSDAVSLIVCMVGLPGRGKSFIGRRIARYLNWKGVPCRVFNVGNYRRRLLGVEGTCSADFYDPQNLQAKQMRDKVATLAFGDLIHFIAHHRVACGVFDATNTTKARRKYLLECLQQEAKKHNINCRVIFIESVCNDLNLITENILRAKCGNDDFKNVKDAGEVISAFYSRIAEYEKVYEQLDADEGISFIRIINAKHHVILHKIPCGLASLISFFLLNLHPVAHPIYIAVPGETVGDRKHIYGGDDRLTPLGEKFADALKRFILERDAPNMVVLHGTNPNVMNTLRPLEQALEPDSSDDGSSFPRGARGCGGFCVPLAELLCPLPGLDRINFGRFCGRTVKQVRIRYSKLCKLLYAGSPMGSGSYIAADDEVADPGKEKAQQEEPPLLGTAECASDAANICAEGLRRFLHVPNGADPRLSYCVQFPNGESCRQVNVRLEPALMAVMRVRGPVFVVASSVPAQGVLAFFADALPEMAPALRLPSHAVVEISVKGDITVHQLVKPCDRPLQPSE</sequence>
<keyword evidence="1" id="KW-0547">Nucleotide-binding</keyword>
<proteinExistence type="predicted"/>
<dbReference type="PROSITE" id="PS50297">
    <property type="entry name" value="ANK_REP_REGION"/>
    <property type="match status" value="1"/>
</dbReference>
<dbReference type="GO" id="GO:0005737">
    <property type="term" value="C:cytoplasm"/>
    <property type="evidence" value="ECO:0006056"/>
    <property type="project" value="Others"/>
</dbReference>
<feature type="region of interest" description="Disordered" evidence="4">
    <location>
        <begin position="427"/>
        <end position="453"/>
    </location>
</feature>
<dbReference type="GO" id="GO:0004331">
    <property type="term" value="F:fructose-2,6-bisphosphate 2-phosphatase activity"/>
    <property type="evidence" value="ECO:0000318"/>
    <property type="project" value="GO_Central"/>
</dbReference>
<keyword evidence="8" id="KW-1185">Reference proteome</keyword>
<dbReference type="InterPro" id="IPR027417">
    <property type="entry name" value="P-loop_NTPase"/>
</dbReference>
<dbReference type="PANTHER" id="PTHR10606:SF50">
    <property type="entry name" value="6-BIPHOSPHATASE, PUTATIVE-RELATED"/>
    <property type="match status" value="1"/>
</dbReference>
<feature type="compositionally biased region" description="Polar residues" evidence="4">
    <location>
        <begin position="390"/>
        <end position="402"/>
    </location>
</feature>
<dbReference type="SUPFAM" id="SSF48403">
    <property type="entry name" value="Ankyrin repeat"/>
    <property type="match status" value="1"/>
</dbReference>
<dbReference type="GO" id="GO:0005829">
    <property type="term" value="C:cytosol"/>
    <property type="evidence" value="ECO:0000318"/>
    <property type="project" value="GO_Central"/>
</dbReference>
<dbReference type="Pfam" id="PF12796">
    <property type="entry name" value="Ank_2"/>
    <property type="match status" value="1"/>
</dbReference>
<dbReference type="EC" id="2.7.1.105" evidence="6"/>
<feature type="region of interest" description="Disordered" evidence="4">
    <location>
        <begin position="380"/>
        <end position="406"/>
    </location>
</feature>
<dbReference type="FunFam" id="1.25.40.20:FF:000565">
    <property type="entry name" value="6-phosphofructo-2-kinase/fructose-2, 6-biphosphatase, putative"/>
    <property type="match status" value="1"/>
</dbReference>
<keyword evidence="6" id="KW-0808">Transferase</keyword>
<dbReference type="SUPFAM" id="SSF52540">
    <property type="entry name" value="P-loop containing nucleoside triphosphate hydrolases"/>
    <property type="match status" value="1"/>
</dbReference>
<feature type="repeat" description="ANK" evidence="3">
    <location>
        <begin position="316"/>
        <end position="348"/>
    </location>
</feature>
<dbReference type="Gene3D" id="3.40.50.1240">
    <property type="entry name" value="Phosphoglycerate mutase-like"/>
    <property type="match status" value="1"/>
</dbReference>